<reference evidence="2" key="1">
    <citation type="submission" date="2016-10" db="EMBL/GenBank/DDBJ databases">
        <authorList>
            <person name="Varghese N."/>
            <person name="Submissions S."/>
        </authorList>
    </citation>
    <scope>NUCLEOTIDE SEQUENCE [LARGE SCALE GENOMIC DNA]</scope>
    <source>
        <strain evidence="2">JCM 18416</strain>
    </source>
</reference>
<dbReference type="EMBL" id="FNJJ01000005">
    <property type="protein sequence ID" value="SDP69729.1"/>
    <property type="molecule type" value="Genomic_DNA"/>
</dbReference>
<accession>A0A1H0UTX1</accession>
<sequence>MNRPLWLGVGLILASNAVALAGVWYNRSGEPQAQLQLSEREIQLPYDSWLRGEENSGLRLQLAWRQADADWSWLDEAKLRELGFAPNDLGRSAERPLWLVLELDGPSYRKQVERAKAALASAQAVLALRPQDESLRQQRDQRRLELRHEQQQATRLLLVDAGLDAEALRQAWPDRQRQVILAGRLTPYRYGDMPNYSASVVLESDRISVPRRYREAFAQWRLRAYDEKRPKVQVEVAFGRRHEPWLIGVGQ</sequence>
<keyword evidence="2" id="KW-1185">Reference proteome</keyword>
<dbReference type="Pfam" id="PF16106">
    <property type="entry name" value="DUF4824"/>
    <property type="match status" value="1"/>
</dbReference>
<organism evidence="1 2">
    <name type="scientific">Ectopseudomonas guguanensis</name>
    <dbReference type="NCBI Taxonomy" id="1198456"/>
    <lineage>
        <taxon>Bacteria</taxon>
        <taxon>Pseudomonadati</taxon>
        <taxon>Pseudomonadota</taxon>
        <taxon>Gammaproteobacteria</taxon>
        <taxon>Pseudomonadales</taxon>
        <taxon>Pseudomonadaceae</taxon>
        <taxon>Ectopseudomonas</taxon>
    </lineage>
</organism>
<dbReference type="Proteomes" id="UP000199460">
    <property type="component" value="Unassembled WGS sequence"/>
</dbReference>
<evidence type="ECO:0000313" key="1">
    <source>
        <dbReference type="EMBL" id="SDP69729.1"/>
    </source>
</evidence>
<proteinExistence type="predicted"/>
<dbReference type="AlphaFoldDB" id="A0A1H0UTX1"/>
<dbReference type="GeneID" id="300931545"/>
<evidence type="ECO:0008006" key="3">
    <source>
        <dbReference type="Google" id="ProtNLM"/>
    </source>
</evidence>
<gene>
    <name evidence="1" type="ORF">SAMN05216213_10575</name>
</gene>
<dbReference type="RefSeq" id="WP_090430047.1">
    <property type="nucleotide sequence ID" value="NZ_FNJJ01000005.1"/>
</dbReference>
<name>A0A1H0UTX1_9GAMM</name>
<protein>
    <recommendedName>
        <fullName evidence="3">DUF4824 domain-containing protein</fullName>
    </recommendedName>
</protein>
<dbReference type="OrthoDB" id="8557961at2"/>
<dbReference type="InterPro" id="IPR032249">
    <property type="entry name" value="DUF4824"/>
</dbReference>
<evidence type="ECO:0000313" key="2">
    <source>
        <dbReference type="Proteomes" id="UP000199460"/>
    </source>
</evidence>